<evidence type="ECO:0000256" key="1">
    <source>
        <dbReference type="ARBA" id="ARBA00006426"/>
    </source>
</evidence>
<dbReference type="AlphaFoldDB" id="A0A7K6FTB4"/>
<accession>A0A7K6FTB4</accession>
<gene>
    <name evidence="4" type="ORF">DAPCHR_R04641</name>
</gene>
<dbReference type="InterPro" id="IPR000215">
    <property type="entry name" value="Serpin_fam"/>
</dbReference>
<dbReference type="PANTHER" id="PTHR11461">
    <property type="entry name" value="SERINE PROTEASE INHIBITOR, SERPIN"/>
    <property type="match status" value="1"/>
</dbReference>
<keyword evidence="5" id="KW-1185">Reference proteome</keyword>
<evidence type="ECO:0000256" key="2">
    <source>
        <dbReference type="SAM" id="Phobius"/>
    </source>
</evidence>
<dbReference type="Gene3D" id="3.30.497.10">
    <property type="entry name" value="Antithrombin, subunit I, domain 2"/>
    <property type="match status" value="1"/>
</dbReference>
<dbReference type="GO" id="GO:0004867">
    <property type="term" value="F:serine-type endopeptidase inhibitor activity"/>
    <property type="evidence" value="ECO:0007669"/>
    <property type="project" value="InterPro"/>
</dbReference>
<dbReference type="GO" id="GO:0005615">
    <property type="term" value="C:extracellular space"/>
    <property type="evidence" value="ECO:0007669"/>
    <property type="project" value="InterPro"/>
</dbReference>
<evidence type="ECO:0000313" key="5">
    <source>
        <dbReference type="Proteomes" id="UP000557315"/>
    </source>
</evidence>
<dbReference type="EMBL" id="VZRO01005959">
    <property type="protein sequence ID" value="NWV54270.1"/>
    <property type="molecule type" value="Genomic_DNA"/>
</dbReference>
<comment type="similarity">
    <text evidence="1">Belongs to the serpin family. Ov-serpin subfamily.</text>
</comment>
<feature type="domain" description="Serpin" evidence="3">
    <location>
        <begin position="7"/>
        <end position="97"/>
    </location>
</feature>
<feature type="transmembrane region" description="Helical" evidence="2">
    <location>
        <begin position="28"/>
        <end position="46"/>
    </location>
</feature>
<comment type="caution">
    <text evidence="4">The sequence shown here is derived from an EMBL/GenBank/DDBJ whole genome shotgun (WGS) entry which is preliminary data.</text>
</comment>
<proteinExistence type="inferred from homology"/>
<dbReference type="Pfam" id="PF00079">
    <property type="entry name" value="Serpin"/>
    <property type="match status" value="1"/>
</dbReference>
<dbReference type="PANTHER" id="PTHR11461:SF186">
    <property type="entry name" value="SERPIN B4"/>
    <property type="match status" value="1"/>
</dbReference>
<keyword evidence="2" id="KW-0472">Membrane</keyword>
<keyword evidence="2" id="KW-1133">Transmembrane helix</keyword>
<dbReference type="InterPro" id="IPR036186">
    <property type="entry name" value="Serpin_sf"/>
</dbReference>
<reference evidence="4 5" key="1">
    <citation type="submission" date="2019-09" db="EMBL/GenBank/DDBJ databases">
        <title>Bird 10,000 Genomes (B10K) Project - Family phase.</title>
        <authorList>
            <person name="Zhang G."/>
        </authorList>
    </citation>
    <scope>NUCLEOTIDE SEQUENCE [LARGE SCALE GENOMIC DNA]</scope>
    <source>
        <strain evidence="4">B10K-DU-029-47</strain>
        <tissue evidence="4">Heart</tissue>
    </source>
</reference>
<keyword evidence="2" id="KW-0812">Transmembrane</keyword>
<dbReference type="InterPro" id="IPR023796">
    <property type="entry name" value="Serpin_dom"/>
</dbReference>
<evidence type="ECO:0000259" key="3">
    <source>
        <dbReference type="Pfam" id="PF00079"/>
    </source>
</evidence>
<organism evidence="4 5">
    <name type="scientific">Daphoenositta chrysoptera</name>
    <name type="common">varied sittella</name>
    <dbReference type="NCBI Taxonomy" id="254528"/>
    <lineage>
        <taxon>Eukaryota</taxon>
        <taxon>Metazoa</taxon>
        <taxon>Chordata</taxon>
        <taxon>Craniata</taxon>
        <taxon>Vertebrata</taxon>
        <taxon>Euteleostomi</taxon>
        <taxon>Archelosauria</taxon>
        <taxon>Archosauria</taxon>
        <taxon>Dinosauria</taxon>
        <taxon>Saurischia</taxon>
        <taxon>Theropoda</taxon>
        <taxon>Coelurosauria</taxon>
        <taxon>Aves</taxon>
        <taxon>Neognathae</taxon>
        <taxon>Neoaves</taxon>
        <taxon>Telluraves</taxon>
        <taxon>Australaves</taxon>
        <taxon>Passeriformes</taxon>
        <taxon>Corvoidea</taxon>
        <taxon>Pachycephalidae</taxon>
        <taxon>Daphoenositta</taxon>
    </lineage>
</organism>
<sequence>MGSISAANAEFCFDVFKEAKFHHPNDNIFYSPLSMIAALAMVYLGARNNTEYQMEKCGKSVNIHLLFKEILSDITAPKANYSLHIANRLYAEKTSQIL</sequence>
<feature type="non-terminal residue" evidence="4">
    <location>
        <position position="98"/>
    </location>
</feature>
<protein>
    <submittedName>
        <fullName evidence="4">OVAL protein</fullName>
    </submittedName>
</protein>
<dbReference type="InterPro" id="IPR042178">
    <property type="entry name" value="Serpin_sf_1"/>
</dbReference>
<name>A0A7K6FTB4_9CORV</name>
<dbReference type="SUPFAM" id="SSF56574">
    <property type="entry name" value="Serpins"/>
    <property type="match status" value="1"/>
</dbReference>
<feature type="non-terminal residue" evidence="4">
    <location>
        <position position="1"/>
    </location>
</feature>
<dbReference type="Proteomes" id="UP000557315">
    <property type="component" value="Unassembled WGS sequence"/>
</dbReference>
<evidence type="ECO:0000313" key="4">
    <source>
        <dbReference type="EMBL" id="NWV54270.1"/>
    </source>
</evidence>